<keyword evidence="4" id="KW-0067">ATP-binding</keyword>
<keyword evidence="3 11" id="KW-0347">Helicase</keyword>
<dbReference type="Pfam" id="PF13361">
    <property type="entry name" value="UvrD_C"/>
    <property type="match status" value="1"/>
</dbReference>
<evidence type="ECO:0000256" key="7">
    <source>
        <dbReference type="ARBA" id="ARBA00034808"/>
    </source>
</evidence>
<keyword evidence="2" id="KW-0378">Hydrolase</keyword>
<evidence type="ECO:0000256" key="1">
    <source>
        <dbReference type="ARBA" id="ARBA00022741"/>
    </source>
</evidence>
<dbReference type="GO" id="GO:0003677">
    <property type="term" value="F:DNA binding"/>
    <property type="evidence" value="ECO:0007669"/>
    <property type="project" value="InterPro"/>
</dbReference>
<organism evidence="11">
    <name type="scientific">Ralstonia solanacearum</name>
    <name type="common">Pseudomonas solanacearum</name>
    <dbReference type="NCBI Taxonomy" id="305"/>
    <lineage>
        <taxon>Bacteria</taxon>
        <taxon>Pseudomonadati</taxon>
        <taxon>Pseudomonadota</taxon>
        <taxon>Betaproteobacteria</taxon>
        <taxon>Burkholderiales</taxon>
        <taxon>Burkholderiaceae</taxon>
        <taxon>Ralstonia</taxon>
        <taxon>Ralstonia solanacearum species complex</taxon>
    </lineage>
</organism>
<dbReference type="GO" id="GO:0016887">
    <property type="term" value="F:ATP hydrolysis activity"/>
    <property type="evidence" value="ECO:0007669"/>
    <property type="project" value="RHEA"/>
</dbReference>
<evidence type="ECO:0000256" key="3">
    <source>
        <dbReference type="ARBA" id="ARBA00022806"/>
    </source>
</evidence>
<evidence type="ECO:0000256" key="6">
    <source>
        <dbReference type="ARBA" id="ARBA00034617"/>
    </source>
</evidence>
<comment type="catalytic activity">
    <reaction evidence="6">
        <text>Couples ATP hydrolysis with the unwinding of duplex DNA by translocating in the 3'-5' direction.</text>
        <dbReference type="EC" id="5.6.2.4"/>
    </reaction>
</comment>
<dbReference type="SUPFAM" id="SSF52540">
    <property type="entry name" value="P-loop containing nucleoside triphosphate hydrolases"/>
    <property type="match status" value="1"/>
</dbReference>
<dbReference type="Pfam" id="PF00580">
    <property type="entry name" value="UvrD-helicase"/>
    <property type="match status" value="1"/>
</dbReference>
<gene>
    <name evidence="11" type="ORF">PSS4_v1_1070005</name>
</gene>
<dbReference type="PANTHER" id="PTHR11070">
    <property type="entry name" value="UVRD / RECB / PCRA DNA HELICASE FAMILY MEMBER"/>
    <property type="match status" value="1"/>
</dbReference>
<evidence type="ECO:0000256" key="2">
    <source>
        <dbReference type="ARBA" id="ARBA00022801"/>
    </source>
</evidence>
<dbReference type="GO" id="GO:0005524">
    <property type="term" value="F:ATP binding"/>
    <property type="evidence" value="ECO:0007669"/>
    <property type="project" value="UniProtKB-KW"/>
</dbReference>
<comment type="catalytic activity">
    <reaction evidence="8">
        <text>ATP + H2O = ADP + phosphate + H(+)</text>
        <dbReference type="Rhea" id="RHEA:13065"/>
        <dbReference type="ChEBI" id="CHEBI:15377"/>
        <dbReference type="ChEBI" id="CHEBI:15378"/>
        <dbReference type="ChEBI" id="CHEBI:30616"/>
        <dbReference type="ChEBI" id="CHEBI:43474"/>
        <dbReference type="ChEBI" id="CHEBI:456216"/>
        <dbReference type="EC" id="5.6.2.4"/>
    </reaction>
</comment>
<dbReference type="EMBL" id="LN899821">
    <property type="protein sequence ID" value="CUV19572.1"/>
    <property type="molecule type" value="Genomic_DNA"/>
</dbReference>
<evidence type="ECO:0000256" key="4">
    <source>
        <dbReference type="ARBA" id="ARBA00022840"/>
    </source>
</evidence>
<evidence type="ECO:0000259" key="10">
    <source>
        <dbReference type="Pfam" id="PF13361"/>
    </source>
</evidence>
<dbReference type="InterPro" id="IPR000212">
    <property type="entry name" value="DNA_helicase_UvrD/REP"/>
</dbReference>
<keyword evidence="1" id="KW-0547">Nucleotide-binding</keyword>
<proteinExistence type="predicted"/>
<dbReference type="GO" id="GO:0031297">
    <property type="term" value="P:replication fork processing"/>
    <property type="evidence" value="ECO:0007669"/>
    <property type="project" value="TreeGrafter"/>
</dbReference>
<evidence type="ECO:0000256" key="8">
    <source>
        <dbReference type="ARBA" id="ARBA00048988"/>
    </source>
</evidence>
<reference evidence="11" key="1">
    <citation type="submission" date="2015-10" db="EMBL/GenBank/DDBJ databases">
        <authorList>
            <person name="Gilbert D.G."/>
        </authorList>
    </citation>
    <scope>NUCLEOTIDE SEQUENCE</scope>
    <source>
        <strain evidence="11">Phyl III-seqv23</strain>
    </source>
</reference>
<feature type="domain" description="UvrD-like helicase C-terminal" evidence="10">
    <location>
        <begin position="416"/>
        <end position="473"/>
    </location>
</feature>
<dbReference type="InterPro" id="IPR027417">
    <property type="entry name" value="P-loop_NTPase"/>
</dbReference>
<dbReference type="GO" id="GO:0000724">
    <property type="term" value="P:double-strand break repair via homologous recombination"/>
    <property type="evidence" value="ECO:0007669"/>
    <property type="project" value="TreeGrafter"/>
</dbReference>
<dbReference type="PANTHER" id="PTHR11070:SF30">
    <property type="entry name" value="F-BOX DNA HELICASE 1"/>
    <property type="match status" value="1"/>
</dbReference>
<dbReference type="GO" id="GO:0043138">
    <property type="term" value="F:3'-5' DNA helicase activity"/>
    <property type="evidence" value="ECO:0007669"/>
    <property type="project" value="UniProtKB-EC"/>
</dbReference>
<protein>
    <recommendedName>
        <fullName evidence="7">DNA 3'-5' helicase</fullName>
        <ecNumber evidence="7">5.6.2.4</ecNumber>
    </recommendedName>
</protein>
<evidence type="ECO:0000259" key="9">
    <source>
        <dbReference type="Pfam" id="PF00580"/>
    </source>
</evidence>
<evidence type="ECO:0000313" key="11">
    <source>
        <dbReference type="EMBL" id="CUV19572.1"/>
    </source>
</evidence>
<accession>A0A0S4UBG8</accession>
<dbReference type="Gene3D" id="3.40.50.300">
    <property type="entry name" value="P-loop containing nucleotide triphosphate hydrolases"/>
    <property type="match status" value="2"/>
</dbReference>
<feature type="domain" description="UvrD-like helicase ATP-binding" evidence="9">
    <location>
        <begin position="205"/>
        <end position="248"/>
    </location>
</feature>
<name>A0A0S4UBG8_RALSL</name>
<keyword evidence="5" id="KW-0413">Isomerase</keyword>
<dbReference type="InterPro" id="IPR014017">
    <property type="entry name" value="DNA_helicase_UvrD-like_C"/>
</dbReference>
<sequence>MQPTEEQTAVVDASLDGGPLKVDARAGAGKTSTLRLLSTAKGRARGAYLAFNREIADEAKRKFPLSVRCRTFNSHAYNSVSADITRKLRNPLEPNYLLAERFGLQPIKVPTTIGKNLELTSAKLGRMVRDGLARFCGSAKPTPLDWHIPVDPLITEQAAEALRHALLPSVVKLWEESQNPQAPGAISHDVYVKLWQLSRPTIPADYILFDESQDANGLMLSVLRRQSAQVIYVGDPYQQIYEWRGAVNAMDHIQAPKRALTLSFRFGEPIAALATRILRSMDEEVPVRGLTSIASRIHKDIAPSELKVNAVLCRKNATALAYVAEGLQRGEKVAIRANINDIMAFVDGADRLMCGQRTDYPTALSLFANWSEVQDYADSFAGRDLKPFVKLIDDEGIPYVRQLLSTVSPESEADYVVSTIHKVKGLEYDSVRIAGDFRFKTDDDGKYTMDAEEKRLLYVALTRAKHDLDVTAIQVDMNRMLRDAGV</sequence>
<dbReference type="InterPro" id="IPR014016">
    <property type="entry name" value="UvrD-like_ATP-bd"/>
</dbReference>
<dbReference type="EC" id="5.6.2.4" evidence="7"/>
<evidence type="ECO:0000256" key="5">
    <source>
        <dbReference type="ARBA" id="ARBA00023235"/>
    </source>
</evidence>
<dbReference type="AlphaFoldDB" id="A0A0S4UBG8"/>